<dbReference type="EMBL" id="JBHFPV010000001">
    <property type="protein sequence ID" value="MFH6603132.1"/>
    <property type="molecule type" value="Genomic_DNA"/>
</dbReference>
<protein>
    <submittedName>
        <fullName evidence="1">Succinylglutamate desuccinylase/aspartoacylase family protein</fullName>
    </submittedName>
</protein>
<keyword evidence="2" id="KW-1185">Reference proteome</keyword>
<sequence length="399" mass="45367">MPEETITVPTIIRSNRLIGHLKGQDKGPTIFFFGGIHGNEKAGVVAIEKVFEQLQSMTETLSGSVIGIQGNTPALFQNKRFLDTDLNRLWTTKNIDRIKSKQESELGIEEKELLGIHDLIISLLNAQSPPFYFIDLHTTSSKTLPFVTINDALINRNFAKLFPVPIILGIEEFLEGPLLSYMNEKGYVSLGFESGQHEVISAVDNAVAFIWLTLVNTGALPKNEIPFFKPHFEQLENAAKGNSTFYEVEQRFALSKNDEFIMYPGFESFQKVKKGTILGVNNDIKVETPKSSQLFMPLYQKQGAEAFFLIREIPKWILKISEVLRKIKADNLLVALPGIKWNDSGRGSLKVNLKIARFYAKSLFHLLGYRNRTIDSTHIIIQNRERNARNDMYRNEPWF</sequence>
<accession>A0ACC7LNJ3</accession>
<dbReference type="Proteomes" id="UP001595191">
    <property type="component" value="Unassembled WGS sequence"/>
</dbReference>
<organism evidence="1 2">
    <name type="scientific">Meishania litoralis</name>
    <dbReference type="NCBI Taxonomy" id="3434685"/>
    <lineage>
        <taxon>Bacteria</taxon>
        <taxon>Pseudomonadati</taxon>
        <taxon>Bacteroidota</taxon>
        <taxon>Flavobacteriia</taxon>
        <taxon>Flavobacteriales</taxon>
        <taxon>Flavobacteriaceae</taxon>
        <taxon>Meishania</taxon>
    </lineage>
</organism>
<name>A0ACC7LNJ3_9FLAO</name>
<evidence type="ECO:0000313" key="2">
    <source>
        <dbReference type="Proteomes" id="UP001595191"/>
    </source>
</evidence>
<proteinExistence type="predicted"/>
<comment type="caution">
    <text evidence="1">The sequence shown here is derived from an EMBL/GenBank/DDBJ whole genome shotgun (WGS) entry which is preliminary data.</text>
</comment>
<evidence type="ECO:0000313" key="1">
    <source>
        <dbReference type="EMBL" id="MFH6603132.1"/>
    </source>
</evidence>
<gene>
    <name evidence="1" type="ORF">ACEZ3G_06565</name>
</gene>
<reference evidence="1" key="1">
    <citation type="submission" date="2024-09" db="EMBL/GenBank/DDBJ databases">
        <authorList>
            <person name="Liu J."/>
        </authorList>
    </citation>
    <scope>NUCLEOTIDE SEQUENCE</scope>
    <source>
        <strain evidence="1">NBU2967</strain>
    </source>
</reference>